<dbReference type="Pfam" id="PF05521">
    <property type="entry name" value="Phage_HCP"/>
    <property type="match status" value="1"/>
</dbReference>
<evidence type="ECO:0000313" key="2">
    <source>
        <dbReference type="Proteomes" id="UP000325623"/>
    </source>
</evidence>
<accession>A0A5P8PHQ9</accession>
<dbReference type="Gene3D" id="2.40.10.270">
    <property type="entry name" value="Bacteriophage SPP1 head-tail adaptor protein"/>
    <property type="match status" value="1"/>
</dbReference>
<dbReference type="InterPro" id="IPR038666">
    <property type="entry name" value="SSP1_head-tail_sf"/>
</dbReference>
<dbReference type="EMBL" id="MN176219">
    <property type="protein sequence ID" value="QFR56231.1"/>
    <property type="molecule type" value="Genomic_DNA"/>
</dbReference>
<dbReference type="GeneID" id="77850553"/>
<reference evidence="1 2" key="1">
    <citation type="submission" date="2019-07" db="EMBL/GenBank/DDBJ databases">
        <authorList>
            <person name="Tomko B.E."/>
            <person name="Krukonis G.P."/>
            <person name="Delesalle V.A."/>
        </authorList>
    </citation>
    <scope>NUCLEOTIDE SEQUENCE [LARGE SCALE GENOMIC DNA]</scope>
</reference>
<proteinExistence type="predicted"/>
<sequence length="109" mass="12548">MYEEFPDVITFQSYTAIPNGEGGKEFVWQDEFTAEAHVQPISQDEFYKAQQLQTPIGYNIYTPYDDRINKKMRVIYRGKIVTFLGDPVDLSGLQEITRIRGKEDGAYVG</sequence>
<dbReference type="KEGG" id="vg:77850553"/>
<protein>
    <submittedName>
        <fullName evidence="1">Head-to-tail stopper</fullName>
    </submittedName>
</protein>
<evidence type="ECO:0000313" key="1">
    <source>
        <dbReference type="EMBL" id="QFR56231.1"/>
    </source>
</evidence>
<dbReference type="RefSeq" id="YP_010644329.1">
    <property type="nucleotide sequence ID" value="NC_070624.1"/>
</dbReference>
<organism evidence="1 2">
    <name type="scientific">Bacillus phage 000TH010</name>
    <dbReference type="NCBI Taxonomy" id="2601652"/>
    <lineage>
        <taxon>Viruses</taxon>
        <taxon>Duplodnaviria</taxon>
        <taxon>Heunggongvirae</taxon>
        <taxon>Uroviricota</taxon>
        <taxon>Caudoviricetes</taxon>
        <taxon>Trautnerviridae</taxon>
        <taxon>Polsinellivirinae</taxon>
        <taxon>Rivavirus</taxon>
        <taxon>Rivavirus rv000TH010</taxon>
    </lineage>
</organism>
<dbReference type="InterPro" id="IPR008767">
    <property type="entry name" value="Phage_SPP1_head-tail_adaptor"/>
</dbReference>
<gene>
    <name evidence="1" type="primary">18</name>
    <name evidence="1" type="ORF">000TH010_18</name>
</gene>
<dbReference type="Proteomes" id="UP000325623">
    <property type="component" value="Segment"/>
</dbReference>
<dbReference type="NCBIfam" id="TIGR01563">
    <property type="entry name" value="gp16_SPP1"/>
    <property type="match status" value="1"/>
</dbReference>
<name>A0A5P8PHQ9_9CAUD</name>
<keyword evidence="2" id="KW-1185">Reference proteome</keyword>